<comment type="caution">
    <text evidence="2">The sequence shown here is derived from an EMBL/GenBank/DDBJ whole genome shotgun (WGS) entry which is preliminary data.</text>
</comment>
<feature type="repeat" description="TPR" evidence="1">
    <location>
        <begin position="110"/>
        <end position="143"/>
    </location>
</feature>
<proteinExistence type="predicted"/>
<evidence type="ECO:0000313" key="3">
    <source>
        <dbReference type="Proteomes" id="UP001180487"/>
    </source>
</evidence>
<dbReference type="Pfam" id="PF14559">
    <property type="entry name" value="TPR_19"/>
    <property type="match status" value="1"/>
</dbReference>
<accession>A0ABU2CBU3</accession>
<keyword evidence="1" id="KW-0802">TPR repeat</keyword>
<dbReference type="InterPro" id="IPR052943">
    <property type="entry name" value="TMTC_O-mannosyl-trnsfr"/>
</dbReference>
<dbReference type="InterPro" id="IPR011990">
    <property type="entry name" value="TPR-like_helical_dom_sf"/>
</dbReference>
<dbReference type="PROSITE" id="PS50005">
    <property type="entry name" value="TPR"/>
    <property type="match status" value="2"/>
</dbReference>
<protein>
    <submittedName>
        <fullName evidence="2">Flp pilus assembly protein TadD</fullName>
    </submittedName>
</protein>
<dbReference type="PANTHER" id="PTHR44809">
    <property type="match status" value="1"/>
</dbReference>
<reference evidence="2 3" key="1">
    <citation type="submission" date="2023-07" db="EMBL/GenBank/DDBJ databases">
        <title>Sorghum-associated microbial communities from plants grown in Nebraska, USA.</title>
        <authorList>
            <person name="Schachtman D."/>
        </authorList>
    </citation>
    <scope>NUCLEOTIDE SEQUENCE [LARGE SCALE GENOMIC DNA]</scope>
    <source>
        <strain evidence="2 3">BE313</strain>
    </source>
</reference>
<evidence type="ECO:0000313" key="2">
    <source>
        <dbReference type="EMBL" id="MDR7378692.1"/>
    </source>
</evidence>
<dbReference type="SMART" id="SM00028">
    <property type="entry name" value="TPR"/>
    <property type="match status" value="4"/>
</dbReference>
<dbReference type="SUPFAM" id="SSF53756">
    <property type="entry name" value="UDP-Glycosyltransferase/glycogen phosphorylase"/>
    <property type="match status" value="1"/>
</dbReference>
<dbReference type="Gene3D" id="3.40.50.2000">
    <property type="entry name" value="Glycogen Phosphorylase B"/>
    <property type="match status" value="1"/>
</dbReference>
<dbReference type="SUPFAM" id="SSF48452">
    <property type="entry name" value="TPR-like"/>
    <property type="match status" value="1"/>
</dbReference>
<dbReference type="Proteomes" id="UP001180487">
    <property type="component" value="Unassembled WGS sequence"/>
</dbReference>
<gene>
    <name evidence="2" type="ORF">J2X19_003386</name>
</gene>
<evidence type="ECO:0000256" key="1">
    <source>
        <dbReference type="PROSITE-ProRule" id="PRU00339"/>
    </source>
</evidence>
<dbReference type="InterPro" id="IPR019734">
    <property type="entry name" value="TPR_rpt"/>
</dbReference>
<organism evidence="2 3">
    <name type="scientific">Rhodoferax ferrireducens</name>
    <dbReference type="NCBI Taxonomy" id="192843"/>
    <lineage>
        <taxon>Bacteria</taxon>
        <taxon>Pseudomonadati</taxon>
        <taxon>Pseudomonadota</taxon>
        <taxon>Betaproteobacteria</taxon>
        <taxon>Burkholderiales</taxon>
        <taxon>Comamonadaceae</taxon>
        <taxon>Rhodoferax</taxon>
    </lineage>
</organism>
<sequence length="455" mass="49327">MADTASSAEALFFDGTRRLAAGDAAGAEASLRQALVLAPTLAEAHANLGLALEARGALDQAVASYRQSIAHNPTLAPTYLNLAGVLILQRQLDDAEVACAQALRLRRDDPDTWCNLAVVYARMGLEQESEDCCLEALALDPQHAKTRFNLAYLLLRQGRLEEGWAHFESRDWYAALAAHMDCPRWQGEPLAGQSVLIGYEAGHGDMLQFGRYAAELKARGAGHITLLCHPPLKRLLATLPGVDALLGFDEELPTGRWDYWTPLLSLPYYCQTRLDSIPAALPYLRAEPALRAEWAPRLPTAGLRVGLVWKGNPKFENDAERSLPSLATLQPLAGVAGVCFISLQKGAGEGESAPWLGTALGPQIRDFADTAAILDQLDLLITVDTAVAHLAGALGKPVWLLLPDYLPDWRWLTARSDSPWYPGVLRLFRQPAGGGWDTVIPLLAAALQARVAEDA</sequence>
<keyword evidence="3" id="KW-1185">Reference proteome</keyword>
<dbReference type="PANTHER" id="PTHR44809:SF1">
    <property type="entry name" value="PROTEIN O-MANNOSYL-TRANSFERASE TMTC1"/>
    <property type="match status" value="1"/>
</dbReference>
<dbReference type="RefSeq" id="WP_310374986.1">
    <property type="nucleotide sequence ID" value="NZ_JAVDXT010000003.1"/>
</dbReference>
<feature type="repeat" description="TPR" evidence="1">
    <location>
        <begin position="42"/>
        <end position="75"/>
    </location>
</feature>
<name>A0ABU2CBU3_9BURK</name>
<dbReference type="Pfam" id="PF13431">
    <property type="entry name" value="TPR_17"/>
    <property type="match status" value="1"/>
</dbReference>
<dbReference type="Gene3D" id="1.25.40.10">
    <property type="entry name" value="Tetratricopeptide repeat domain"/>
    <property type="match status" value="1"/>
</dbReference>
<dbReference type="EMBL" id="JAVDXT010000003">
    <property type="protein sequence ID" value="MDR7378692.1"/>
    <property type="molecule type" value="Genomic_DNA"/>
</dbReference>